<evidence type="ECO:0000313" key="2">
    <source>
        <dbReference type="EMBL" id="MWT89249.1"/>
    </source>
</evidence>
<dbReference type="GO" id="GO:0000160">
    <property type="term" value="P:phosphorelay signal transduction system"/>
    <property type="evidence" value="ECO:0007669"/>
    <property type="project" value="InterPro"/>
</dbReference>
<feature type="domain" description="PhoQ Sensor" evidence="1">
    <location>
        <begin position="10"/>
        <end position="117"/>
    </location>
</feature>
<dbReference type="GO" id="GO:0005524">
    <property type="term" value="F:ATP binding"/>
    <property type="evidence" value="ECO:0007669"/>
    <property type="project" value="InterPro"/>
</dbReference>
<dbReference type="EMBL" id="WTRN01002185">
    <property type="protein sequence ID" value="MWT89249.1"/>
    <property type="molecule type" value="Genomic_DNA"/>
</dbReference>
<gene>
    <name evidence="2" type="ORF">GP954_29630</name>
</gene>
<dbReference type="Pfam" id="PF08918">
    <property type="entry name" value="PhoQ_Sensor"/>
    <property type="match status" value="1"/>
</dbReference>
<dbReference type="InterPro" id="IPR015014">
    <property type="entry name" value="PhoQ_Sensor"/>
</dbReference>
<reference evidence="2 3" key="1">
    <citation type="submission" date="2019-12" db="EMBL/GenBank/DDBJ databases">
        <title>Enteriobacteria Tanzani isolates_8377-8380.</title>
        <authorList>
            <person name="Subbiah M."/>
            <person name="Call D."/>
        </authorList>
    </citation>
    <scope>NUCLEOTIDE SEQUENCE [LARGE SCALE GENOMIC DNA]</scope>
    <source>
        <strain evidence="2 3">8378wC7</strain>
    </source>
</reference>
<dbReference type="Proteomes" id="UP000480485">
    <property type="component" value="Unassembled WGS sequence"/>
</dbReference>
<comment type="caution">
    <text evidence="2">The sequence shown here is derived from an EMBL/GenBank/DDBJ whole genome shotgun (WGS) entry which is preliminary data.</text>
</comment>
<accession>A0A6D0EZQ8</accession>
<dbReference type="GO" id="GO:0046872">
    <property type="term" value="F:metal ion binding"/>
    <property type="evidence" value="ECO:0007669"/>
    <property type="project" value="InterPro"/>
</dbReference>
<organism evidence="2 3">
    <name type="scientific">Escherichia coli</name>
    <dbReference type="NCBI Taxonomy" id="562"/>
    <lineage>
        <taxon>Bacteria</taxon>
        <taxon>Pseudomonadati</taxon>
        <taxon>Pseudomonadota</taxon>
        <taxon>Gammaproteobacteria</taxon>
        <taxon>Enterobacterales</taxon>
        <taxon>Enterobacteriaceae</taxon>
        <taxon>Escherichia</taxon>
    </lineage>
</organism>
<sequence>MKKLLRLFFPLSLRVRFLLATAAVVLVLSLAYGMVALIGYSVSFDKTTFRLLRGESNLFYTLAKWENNKLHVELPENIDKQSPTMTLIYDENGQLLWAQRDVPWLMKMIQPDWLKSN</sequence>
<keyword evidence="2" id="KW-0808">Transferase</keyword>
<evidence type="ECO:0000313" key="3">
    <source>
        <dbReference type="Proteomes" id="UP000480485"/>
    </source>
</evidence>
<proteinExistence type="predicted"/>
<keyword evidence="2" id="KW-0418">Kinase</keyword>
<protein>
    <submittedName>
        <fullName evidence="2">Two-component system sensor histidine kinase PhoQ</fullName>
    </submittedName>
</protein>
<dbReference type="GO" id="GO:0016020">
    <property type="term" value="C:membrane"/>
    <property type="evidence" value="ECO:0007669"/>
    <property type="project" value="InterPro"/>
</dbReference>
<dbReference type="AlphaFoldDB" id="A0A6D0EZQ8"/>
<name>A0A6D0EZQ8_ECOLX</name>
<feature type="non-terminal residue" evidence="2">
    <location>
        <position position="117"/>
    </location>
</feature>
<dbReference type="InterPro" id="IPR038429">
    <property type="entry name" value="PhoQ_Sensor_sf"/>
</dbReference>
<dbReference type="GO" id="GO:0004673">
    <property type="term" value="F:protein histidine kinase activity"/>
    <property type="evidence" value="ECO:0007669"/>
    <property type="project" value="InterPro"/>
</dbReference>
<dbReference type="Gene3D" id="3.30.450.140">
    <property type="match status" value="1"/>
</dbReference>
<evidence type="ECO:0000259" key="1">
    <source>
        <dbReference type="Pfam" id="PF08918"/>
    </source>
</evidence>